<sequence>MDVCRITSSPPYPLRHRLHHAMIESNKSLCLTEVEKHVDVGVGTLAEGLHDGNDVVWRPAGHEGSHDYRDGLQGLVGPTHLLAESSEYSLLWTRLLVYLGGLGKAVWLYAAVKSSAWDDKRVCLKTTVGWGAETFHAVRLAIRGQGHHRRREGHGCSGSVVSGCCGDDSGRSAGLW</sequence>
<comment type="caution">
    <text evidence="1">The sequence shown here is derived from an EMBL/GenBank/DDBJ whole genome shotgun (WGS) entry which is preliminary data.</text>
</comment>
<dbReference type="EMBL" id="VSRR010003758">
    <property type="protein sequence ID" value="MPC37352.1"/>
    <property type="molecule type" value="Genomic_DNA"/>
</dbReference>
<proteinExistence type="predicted"/>
<keyword evidence="2" id="KW-1185">Reference proteome</keyword>
<dbReference type="Proteomes" id="UP000324222">
    <property type="component" value="Unassembled WGS sequence"/>
</dbReference>
<protein>
    <submittedName>
        <fullName evidence="1">Uncharacterized protein</fullName>
    </submittedName>
</protein>
<evidence type="ECO:0000313" key="1">
    <source>
        <dbReference type="EMBL" id="MPC37352.1"/>
    </source>
</evidence>
<dbReference type="AlphaFoldDB" id="A0A5B7ESW5"/>
<name>A0A5B7ESW5_PORTR</name>
<reference evidence="1 2" key="1">
    <citation type="submission" date="2019-05" db="EMBL/GenBank/DDBJ databases">
        <title>Another draft genome of Portunus trituberculatus and its Hox gene families provides insights of decapod evolution.</title>
        <authorList>
            <person name="Jeong J.-H."/>
            <person name="Song I."/>
            <person name="Kim S."/>
            <person name="Choi T."/>
            <person name="Kim D."/>
            <person name="Ryu S."/>
            <person name="Kim W."/>
        </authorList>
    </citation>
    <scope>NUCLEOTIDE SEQUENCE [LARGE SCALE GENOMIC DNA]</scope>
    <source>
        <tissue evidence="1">Muscle</tissue>
    </source>
</reference>
<organism evidence="1 2">
    <name type="scientific">Portunus trituberculatus</name>
    <name type="common">Swimming crab</name>
    <name type="synonym">Neptunus trituberculatus</name>
    <dbReference type="NCBI Taxonomy" id="210409"/>
    <lineage>
        <taxon>Eukaryota</taxon>
        <taxon>Metazoa</taxon>
        <taxon>Ecdysozoa</taxon>
        <taxon>Arthropoda</taxon>
        <taxon>Crustacea</taxon>
        <taxon>Multicrustacea</taxon>
        <taxon>Malacostraca</taxon>
        <taxon>Eumalacostraca</taxon>
        <taxon>Eucarida</taxon>
        <taxon>Decapoda</taxon>
        <taxon>Pleocyemata</taxon>
        <taxon>Brachyura</taxon>
        <taxon>Eubrachyura</taxon>
        <taxon>Portunoidea</taxon>
        <taxon>Portunidae</taxon>
        <taxon>Portuninae</taxon>
        <taxon>Portunus</taxon>
    </lineage>
</organism>
<evidence type="ECO:0000313" key="2">
    <source>
        <dbReference type="Proteomes" id="UP000324222"/>
    </source>
</evidence>
<accession>A0A5B7ESW5</accession>
<gene>
    <name evidence="1" type="ORF">E2C01_030826</name>
</gene>